<keyword evidence="3" id="KW-1185">Reference proteome</keyword>
<comment type="caution">
    <text evidence="2">The sequence shown here is derived from an EMBL/GenBank/DDBJ whole genome shotgun (WGS) entry which is preliminary data.</text>
</comment>
<accession>A0A7J6VTT6</accession>
<dbReference type="OrthoDB" id="1110792at2759"/>
<name>A0A7J6VTT6_THATH</name>
<sequence>MMRLYTKLKILKGKLKEWSGTNFSDLQGKVQAVKVELERIQVEIQIRPLDYDLARMENVDLTEYNKLVKAEHSSIKQKAGSKWAELGDDNTSFFHKVVQGNKGQESQARTVPRQPVGEYPVESAAGT</sequence>
<organism evidence="2 3">
    <name type="scientific">Thalictrum thalictroides</name>
    <name type="common">Rue-anemone</name>
    <name type="synonym">Anemone thalictroides</name>
    <dbReference type="NCBI Taxonomy" id="46969"/>
    <lineage>
        <taxon>Eukaryota</taxon>
        <taxon>Viridiplantae</taxon>
        <taxon>Streptophyta</taxon>
        <taxon>Embryophyta</taxon>
        <taxon>Tracheophyta</taxon>
        <taxon>Spermatophyta</taxon>
        <taxon>Magnoliopsida</taxon>
        <taxon>Ranunculales</taxon>
        <taxon>Ranunculaceae</taxon>
        <taxon>Thalictroideae</taxon>
        <taxon>Thalictrum</taxon>
    </lineage>
</organism>
<evidence type="ECO:0000313" key="3">
    <source>
        <dbReference type="Proteomes" id="UP000554482"/>
    </source>
</evidence>
<reference evidence="2 3" key="1">
    <citation type="submission" date="2020-06" db="EMBL/GenBank/DDBJ databases">
        <title>Transcriptomic and genomic resources for Thalictrum thalictroides and T. hernandezii: Facilitating candidate gene discovery in an emerging model plant lineage.</title>
        <authorList>
            <person name="Arias T."/>
            <person name="Riano-Pachon D.M."/>
            <person name="Di Stilio V.S."/>
        </authorList>
    </citation>
    <scope>NUCLEOTIDE SEQUENCE [LARGE SCALE GENOMIC DNA]</scope>
    <source>
        <strain evidence="3">cv. WT478/WT964</strain>
        <tissue evidence="2">Leaves</tissue>
    </source>
</reference>
<feature type="region of interest" description="Disordered" evidence="1">
    <location>
        <begin position="97"/>
        <end position="127"/>
    </location>
</feature>
<evidence type="ECO:0000256" key="1">
    <source>
        <dbReference type="SAM" id="MobiDB-lite"/>
    </source>
</evidence>
<protein>
    <submittedName>
        <fullName evidence="2">Ribonuclease h domain</fullName>
    </submittedName>
</protein>
<dbReference type="Proteomes" id="UP000554482">
    <property type="component" value="Unassembled WGS sequence"/>
</dbReference>
<evidence type="ECO:0000313" key="2">
    <source>
        <dbReference type="EMBL" id="KAF5187580.1"/>
    </source>
</evidence>
<dbReference type="AlphaFoldDB" id="A0A7J6VTT6"/>
<gene>
    <name evidence="2" type="ORF">FRX31_022832</name>
</gene>
<dbReference type="EMBL" id="JABWDY010027834">
    <property type="protein sequence ID" value="KAF5187580.1"/>
    <property type="molecule type" value="Genomic_DNA"/>
</dbReference>
<proteinExistence type="predicted"/>